<feature type="repeat" description="TPR" evidence="1">
    <location>
        <begin position="566"/>
        <end position="599"/>
    </location>
</feature>
<reference evidence="4" key="1">
    <citation type="journal article" date="2019" name="Int. J. Syst. Evol. Microbiol.">
        <title>The Global Catalogue of Microorganisms (GCM) 10K type strain sequencing project: providing services to taxonomists for standard genome sequencing and annotation.</title>
        <authorList>
            <consortium name="The Broad Institute Genomics Platform"/>
            <consortium name="The Broad Institute Genome Sequencing Center for Infectious Disease"/>
            <person name="Wu L."/>
            <person name="Ma J."/>
        </authorList>
    </citation>
    <scope>NUCLEOTIDE SEQUENCE [LARGE SCALE GENOMIC DNA]</scope>
    <source>
        <strain evidence="4">JCM 17919</strain>
    </source>
</reference>
<protein>
    <recommendedName>
        <fullName evidence="5">Tetratricopeptide repeat protein</fullName>
    </recommendedName>
</protein>
<evidence type="ECO:0008006" key="5">
    <source>
        <dbReference type="Google" id="ProtNLM"/>
    </source>
</evidence>
<dbReference type="SUPFAM" id="SSF48452">
    <property type="entry name" value="TPR-like"/>
    <property type="match status" value="1"/>
</dbReference>
<keyword evidence="1" id="KW-0802">TPR repeat</keyword>
<sequence length="670" mass="73370">MNWKLFTTACATALLGSLPQNGISCAGDEPDGTDYFTSFFSRPAATQDRSLRPFFYTMMHTFYDDSEEDRSEQLTAAAAAEWAAYLRTPHRDDAAALVFGASDSTINELRRLPPGAALPPDYSNNKVVRTLVDNRNPAVLNYLAFVGRIDSLVPAGDEWEAAPKRDSAGLMRLSAEAGRAAATADPFLKGRYGLQRCRAAFHARNHKAAVQYADEGFAPADSSTVATLARSYKGGSLYRMGRNKEAAYAFSRVFAESPGLRRSAYLGFNWSTNSVDSSLRESYTAQGRTAREKANLLGMFGLYGEAGQLHLLKQMYALDPSSPLVPLLVSREVSKVEEQYLSPALHWPKSKLPSFGYAWEPGTETTGKFPAVLRNARALAAWLPRLADNAALPNRAFYAAASAYLHIIDHQFDAARKELAHARALEPAAPVNDQLQLLQLLLLTEEPKVIGPTQEAALLPAAQWLVGKAKTNTEYAVFCRNFFSEVLALRYQKAGSRTRAALSLGMADLKFSGNEVRPVHYGWGRGLDFVRYELPAPDVQQLYGTMTQPATPWERFLANHTSFNADAVSETAGTAYLREGQYAKAVEWLSKAKKLEPLTHDLYTDEKNWKADPDPFHDYLSDRQRYLKGAPKPYEAGRGAAAAGPGATGGERNGAGGKGEAVLPLGERAV</sequence>
<feature type="compositionally biased region" description="Low complexity" evidence="2">
    <location>
        <begin position="636"/>
        <end position="645"/>
    </location>
</feature>
<feature type="region of interest" description="Disordered" evidence="2">
    <location>
        <begin position="630"/>
        <end position="670"/>
    </location>
</feature>
<dbReference type="InterPro" id="IPR019734">
    <property type="entry name" value="TPR_rpt"/>
</dbReference>
<name>A0ABP8H8Z5_9BACT</name>
<proteinExistence type="predicted"/>
<dbReference type="Proteomes" id="UP001501725">
    <property type="component" value="Unassembled WGS sequence"/>
</dbReference>
<evidence type="ECO:0000313" key="3">
    <source>
        <dbReference type="EMBL" id="GAA4336054.1"/>
    </source>
</evidence>
<dbReference type="EMBL" id="BAABGY010000009">
    <property type="protein sequence ID" value="GAA4336054.1"/>
    <property type="molecule type" value="Genomic_DNA"/>
</dbReference>
<evidence type="ECO:0000256" key="1">
    <source>
        <dbReference type="PROSITE-ProRule" id="PRU00339"/>
    </source>
</evidence>
<feature type="compositionally biased region" description="Gly residues" evidence="2">
    <location>
        <begin position="646"/>
        <end position="659"/>
    </location>
</feature>
<comment type="caution">
    <text evidence="3">The sequence shown here is derived from an EMBL/GenBank/DDBJ whole genome shotgun (WGS) entry which is preliminary data.</text>
</comment>
<evidence type="ECO:0000313" key="4">
    <source>
        <dbReference type="Proteomes" id="UP001501725"/>
    </source>
</evidence>
<accession>A0ABP8H8Z5</accession>
<dbReference type="RefSeq" id="WP_345256682.1">
    <property type="nucleotide sequence ID" value="NZ_BAABGY010000009.1"/>
</dbReference>
<organism evidence="3 4">
    <name type="scientific">Flaviaesturariibacter amylovorans</name>
    <dbReference type="NCBI Taxonomy" id="1084520"/>
    <lineage>
        <taxon>Bacteria</taxon>
        <taxon>Pseudomonadati</taxon>
        <taxon>Bacteroidota</taxon>
        <taxon>Chitinophagia</taxon>
        <taxon>Chitinophagales</taxon>
        <taxon>Chitinophagaceae</taxon>
        <taxon>Flaviaestuariibacter</taxon>
    </lineage>
</organism>
<dbReference type="PROSITE" id="PS50005">
    <property type="entry name" value="TPR"/>
    <property type="match status" value="1"/>
</dbReference>
<gene>
    <name evidence="3" type="ORF">GCM10023184_31150</name>
</gene>
<evidence type="ECO:0000256" key="2">
    <source>
        <dbReference type="SAM" id="MobiDB-lite"/>
    </source>
</evidence>
<dbReference type="InterPro" id="IPR011990">
    <property type="entry name" value="TPR-like_helical_dom_sf"/>
</dbReference>
<keyword evidence="4" id="KW-1185">Reference proteome</keyword>